<dbReference type="AlphaFoldDB" id="A0A2M7FXZ4"/>
<accession>A0A2M7FXZ4</accession>
<dbReference type="InterPro" id="IPR016040">
    <property type="entry name" value="NAD(P)-bd_dom"/>
</dbReference>
<dbReference type="Gene3D" id="3.90.25.10">
    <property type="entry name" value="UDP-galactose 4-epimerase, domain 1"/>
    <property type="match status" value="1"/>
</dbReference>
<comment type="caution">
    <text evidence="2">The sequence shown here is derived from an EMBL/GenBank/DDBJ whole genome shotgun (WGS) entry which is preliminary data.</text>
</comment>
<feature type="domain" description="NAD(P)-binding" evidence="1">
    <location>
        <begin position="11"/>
        <end position="316"/>
    </location>
</feature>
<dbReference type="InterPro" id="IPR036291">
    <property type="entry name" value="NAD(P)-bd_dom_sf"/>
</dbReference>
<protein>
    <submittedName>
        <fullName evidence="2">NAD-dependent epimerase</fullName>
    </submittedName>
</protein>
<dbReference type="PANTHER" id="PTHR43000">
    <property type="entry name" value="DTDP-D-GLUCOSE 4,6-DEHYDRATASE-RELATED"/>
    <property type="match status" value="1"/>
</dbReference>
<evidence type="ECO:0000259" key="1">
    <source>
        <dbReference type="Pfam" id="PF16363"/>
    </source>
</evidence>
<proteinExistence type="predicted"/>
<dbReference type="Gene3D" id="3.40.50.720">
    <property type="entry name" value="NAD(P)-binding Rossmann-like Domain"/>
    <property type="match status" value="1"/>
</dbReference>
<reference evidence="2 3" key="1">
    <citation type="submission" date="2017-09" db="EMBL/GenBank/DDBJ databases">
        <title>Depth-based differentiation of microbial function through sediment-hosted aquifers and enrichment of novel symbionts in the deep terrestrial subsurface.</title>
        <authorList>
            <person name="Probst A.J."/>
            <person name="Ladd B."/>
            <person name="Jarett J.K."/>
            <person name="Geller-Mcgrath D.E."/>
            <person name="Sieber C.M."/>
            <person name="Emerson J.B."/>
            <person name="Anantharaman K."/>
            <person name="Thomas B.C."/>
            <person name="Malmstrom R."/>
            <person name="Stieglmeier M."/>
            <person name="Klingl A."/>
            <person name="Woyke T."/>
            <person name="Ryan C.M."/>
            <person name="Banfield J.F."/>
        </authorList>
    </citation>
    <scope>NUCLEOTIDE SEQUENCE [LARGE SCALE GENOMIC DNA]</scope>
    <source>
        <strain evidence="2">CG17_big_fil_post_rev_8_21_14_2_50_48_46</strain>
    </source>
</reference>
<dbReference type="Proteomes" id="UP000231019">
    <property type="component" value="Unassembled WGS sequence"/>
</dbReference>
<name>A0A2M7FXZ4_9BACT</name>
<dbReference type="EMBL" id="PFFQ01000065">
    <property type="protein sequence ID" value="PIW13979.1"/>
    <property type="molecule type" value="Genomic_DNA"/>
</dbReference>
<dbReference type="SUPFAM" id="SSF51735">
    <property type="entry name" value="NAD(P)-binding Rossmann-fold domains"/>
    <property type="match status" value="1"/>
</dbReference>
<evidence type="ECO:0000313" key="2">
    <source>
        <dbReference type="EMBL" id="PIW13979.1"/>
    </source>
</evidence>
<sequence length="328" mass="37027">MFSQYQQQKVLILGGLGFIGSNLAQRLVAVGAKVTLVDNFLPDHGANWFNLDGIREQVQVHLSDLRQAEALRELIRDQAVIFNIAAQTSHSDSMRDPFLDLDINAKGNLTLLEACRAVNPEARIVFAGTRAFYGAPPTLPVNEASPVLPRDIYSINRFAAEQYHFIYHLHYGLPVTSLRIGNIYGPRAQMQHPKYNVLNFFVRLALEDQSIKIYGDGMQIRDYLHVQDACEAMLLAGLHPAAVGQIFNIGAGFGSAFIELARTIIRLAGSGRIEQVEWPAGSRNYDVGDFVMEIGKIQNDLDWQPRRSLEEGLQDTLEFYRKNYHYYW</sequence>
<dbReference type="Pfam" id="PF16363">
    <property type="entry name" value="GDP_Man_Dehyd"/>
    <property type="match status" value="1"/>
</dbReference>
<evidence type="ECO:0000313" key="3">
    <source>
        <dbReference type="Proteomes" id="UP000231019"/>
    </source>
</evidence>
<organism evidence="2 3">
    <name type="scientific">bacterium (Candidatus Blackallbacteria) CG17_big_fil_post_rev_8_21_14_2_50_48_46</name>
    <dbReference type="NCBI Taxonomy" id="2014261"/>
    <lineage>
        <taxon>Bacteria</taxon>
        <taxon>Candidatus Blackallbacteria</taxon>
    </lineage>
</organism>
<gene>
    <name evidence="2" type="ORF">COW36_23350</name>
</gene>